<dbReference type="AlphaFoldDB" id="A0A0F9G9L6"/>
<comment type="caution">
    <text evidence="2">The sequence shown here is derived from an EMBL/GenBank/DDBJ whole genome shotgun (WGS) entry which is preliminary data.</text>
</comment>
<dbReference type="InterPro" id="IPR015235">
    <property type="entry name" value="DUF1937"/>
</dbReference>
<proteinExistence type="predicted"/>
<evidence type="ECO:0000313" key="2">
    <source>
        <dbReference type="EMBL" id="KKL95559.1"/>
    </source>
</evidence>
<gene>
    <name evidence="2" type="ORF">LCGC14_1853350</name>
</gene>
<sequence>MTTYADKLITEDILDRMEKKWPTIAGQSKSKKSKSKIEYLAIPYMHENKFIMEFRAMVSDVISADLMKQGRLIYAPISACHHIAVKYGLPRDWEFWAAMDEEFIKACGKVLVITLKGWKESTGVTAEIKLAKKYGIPIEYIDPEPYIKL</sequence>
<dbReference type="Pfam" id="PF09152">
    <property type="entry name" value="DUF1937"/>
    <property type="match status" value="1"/>
</dbReference>
<reference evidence="2" key="1">
    <citation type="journal article" date="2015" name="Nature">
        <title>Complex archaea that bridge the gap between prokaryotes and eukaryotes.</title>
        <authorList>
            <person name="Spang A."/>
            <person name="Saw J.H."/>
            <person name="Jorgensen S.L."/>
            <person name="Zaremba-Niedzwiedzka K."/>
            <person name="Martijn J."/>
            <person name="Lind A.E."/>
            <person name="van Eijk R."/>
            <person name="Schleper C."/>
            <person name="Guy L."/>
            <person name="Ettema T.J."/>
        </authorList>
    </citation>
    <scope>NUCLEOTIDE SEQUENCE</scope>
</reference>
<name>A0A0F9G9L6_9ZZZZ</name>
<protein>
    <recommendedName>
        <fullName evidence="1">DUF1937 domain-containing protein</fullName>
    </recommendedName>
</protein>
<evidence type="ECO:0000259" key="1">
    <source>
        <dbReference type="Pfam" id="PF09152"/>
    </source>
</evidence>
<dbReference type="Gene3D" id="3.40.50.10400">
    <property type="entry name" value="Hypothetical protein PA1492"/>
    <property type="match status" value="1"/>
</dbReference>
<organism evidence="2">
    <name type="scientific">marine sediment metagenome</name>
    <dbReference type="NCBI Taxonomy" id="412755"/>
    <lineage>
        <taxon>unclassified sequences</taxon>
        <taxon>metagenomes</taxon>
        <taxon>ecological metagenomes</taxon>
    </lineage>
</organism>
<feature type="domain" description="DUF1937" evidence="1">
    <location>
        <begin position="38"/>
        <end position="138"/>
    </location>
</feature>
<dbReference type="SUPFAM" id="SSF52309">
    <property type="entry name" value="N-(deoxy)ribosyltransferase-like"/>
    <property type="match status" value="1"/>
</dbReference>
<accession>A0A0F9G9L6</accession>
<dbReference type="EMBL" id="LAZR01018645">
    <property type="protein sequence ID" value="KKL95559.1"/>
    <property type="molecule type" value="Genomic_DNA"/>
</dbReference>